<accession>A0A4S2N4S5</accession>
<feature type="compositionally biased region" description="Basic residues" evidence="9">
    <location>
        <begin position="632"/>
        <end position="643"/>
    </location>
</feature>
<feature type="compositionally biased region" description="Polar residues" evidence="9">
    <location>
        <begin position="133"/>
        <end position="144"/>
    </location>
</feature>
<feature type="compositionally biased region" description="Basic and acidic residues" evidence="9">
    <location>
        <begin position="62"/>
        <end position="72"/>
    </location>
</feature>
<dbReference type="GO" id="GO:0005634">
    <property type="term" value="C:nucleus"/>
    <property type="evidence" value="ECO:0007669"/>
    <property type="project" value="UniProtKB-SubCell"/>
</dbReference>
<evidence type="ECO:0000256" key="1">
    <source>
        <dbReference type="ARBA" id="ARBA00004123"/>
    </source>
</evidence>
<dbReference type="GO" id="GO:0004386">
    <property type="term" value="F:helicase activity"/>
    <property type="evidence" value="ECO:0007669"/>
    <property type="project" value="UniProtKB-KW"/>
</dbReference>
<evidence type="ECO:0000313" key="12">
    <source>
        <dbReference type="EMBL" id="TGZ84220.1"/>
    </source>
</evidence>
<dbReference type="CDD" id="cd18793">
    <property type="entry name" value="SF2_C_SNF"/>
    <property type="match status" value="1"/>
</dbReference>
<protein>
    <submittedName>
        <fullName evidence="12">Uncharacterized protein</fullName>
    </submittedName>
</protein>
<dbReference type="Gene3D" id="3.40.50.10810">
    <property type="entry name" value="Tandem AAA-ATPase domain"/>
    <property type="match status" value="1"/>
</dbReference>
<evidence type="ECO:0000259" key="11">
    <source>
        <dbReference type="PROSITE" id="PS51194"/>
    </source>
</evidence>
<feature type="domain" description="Helicase ATP-binding" evidence="10">
    <location>
        <begin position="204"/>
        <end position="372"/>
    </location>
</feature>
<keyword evidence="8" id="KW-0539">Nucleus</keyword>
<dbReference type="OrthoDB" id="5857104at2759"/>
<feature type="domain" description="Helicase C-terminal" evidence="11">
    <location>
        <begin position="661"/>
        <end position="812"/>
    </location>
</feature>
<feature type="compositionally biased region" description="Basic and acidic residues" evidence="9">
    <location>
        <begin position="79"/>
        <end position="97"/>
    </location>
</feature>
<sequence length="885" mass="99054">MTDDDGAYKPERRSTSVPDTPAPRSKDELKNRLQTLIARSNIYVSFISKKLESQQEALRTAAAEEKEKEAKKAQSSAQDVEKEKTEPTGKVEKEEKPTIATRRTTRNKSGANNDATKTATSKTTRRSKPVAKKQQNAKKPTTISDYFGKKDLPVGNGTPTPALSAPTSTTALGEQEDLRPAQQPKLITGGIMKEYQLEGLYWLVSLYENGLNGILADEMGLGKTLQTISFLAFLKEKQVSGPFLIAAPVSTLANWVDEIERFAPDMPAVMYHGHPDHREELRRTVMNPKNLGPNFPIVCTSYEIIMKDRKHLQRFAWKYIIIDEGHRIKNLNCKLIKELKAYTSANRLLLTGTPLQNNLSELWSLLNFLLPEVFDDLAFFQEYFDFSGLQGEDAKGREEFIKEEREANLVGSLHALLKPFLLRRIKTDVLTEMPPKREYVLYAPLTKTQKELYGRLLNHDARDWLLEKIMAAASVSSGSSNGARSNGVNGVSKLKRKLLELEDPAGGPSLKRSRSTTPVTGSGTSTPKSSTTRTSTRRVGTKNKKQRSYREISDDEWFDAVEAGEFDSPSASEPEDDYQLTLRAALKQVNNKKLQNLLIQLRQACNSPHLFYWPFPEDSGSESESDTSTKPNTKKKSKAPKPKKPVIDYAPLVTESGKLLLLSRLLPALFARNHKVLIFSQFAAMLDIIETWATHVQSWRCCRIDGSVSQVERREQIKEFNTNPDVQLFLLSTRAGGLGINLTAADTVVLFDSDWNPQADLQAQDRAHRIGQTKPVLVYRLATANTVEQTLLEKAEAKRRLEKLVIQKGKFRDLKATSGKTGADGVEEELSNILKEDFEKVNVVEEGGVVLSDVELERLLDRSEKAFENKDGVKGEDGMTGVRVV</sequence>
<dbReference type="InterPro" id="IPR038718">
    <property type="entry name" value="SNF2-like_sf"/>
</dbReference>
<dbReference type="AlphaFoldDB" id="A0A4S2N4S5"/>
<dbReference type="SMART" id="SM00487">
    <property type="entry name" value="DEXDc"/>
    <property type="match status" value="1"/>
</dbReference>
<dbReference type="STRING" id="341454.A0A4S2N4S5"/>
<dbReference type="Pfam" id="PF00176">
    <property type="entry name" value="SNF2-rel_dom"/>
    <property type="match status" value="1"/>
</dbReference>
<evidence type="ECO:0000259" key="10">
    <source>
        <dbReference type="PROSITE" id="PS51192"/>
    </source>
</evidence>
<dbReference type="InterPro" id="IPR027417">
    <property type="entry name" value="P-loop_NTPase"/>
</dbReference>
<evidence type="ECO:0000256" key="4">
    <source>
        <dbReference type="ARBA" id="ARBA00022801"/>
    </source>
</evidence>
<feature type="region of interest" description="Disordered" evidence="9">
    <location>
        <begin position="501"/>
        <end position="551"/>
    </location>
</feature>
<keyword evidence="6" id="KW-0067">ATP-binding</keyword>
<dbReference type="Proteomes" id="UP000298138">
    <property type="component" value="Unassembled WGS sequence"/>
</dbReference>
<keyword evidence="4" id="KW-0378">Hydrolase</keyword>
<gene>
    <name evidence="12" type="ORF">EX30DRAFT_393736</name>
</gene>
<dbReference type="SMART" id="SM00490">
    <property type="entry name" value="HELICc"/>
    <property type="match status" value="1"/>
</dbReference>
<feature type="compositionally biased region" description="Low complexity" evidence="9">
    <location>
        <begin position="158"/>
        <end position="172"/>
    </location>
</feature>
<evidence type="ECO:0000256" key="9">
    <source>
        <dbReference type="SAM" id="MobiDB-lite"/>
    </source>
</evidence>
<dbReference type="InterPro" id="IPR014001">
    <property type="entry name" value="Helicase_ATP-bd"/>
</dbReference>
<evidence type="ECO:0000313" key="13">
    <source>
        <dbReference type="Proteomes" id="UP000298138"/>
    </source>
</evidence>
<evidence type="ECO:0000256" key="3">
    <source>
        <dbReference type="ARBA" id="ARBA00022741"/>
    </source>
</evidence>
<keyword evidence="7" id="KW-0175">Coiled coil</keyword>
<dbReference type="GO" id="GO:0005524">
    <property type="term" value="F:ATP binding"/>
    <property type="evidence" value="ECO:0007669"/>
    <property type="project" value="UniProtKB-KW"/>
</dbReference>
<dbReference type="GO" id="GO:0044027">
    <property type="term" value="P:negative regulation of gene expression via chromosomal CpG island methylation"/>
    <property type="evidence" value="ECO:0007669"/>
    <property type="project" value="TreeGrafter"/>
</dbReference>
<dbReference type="FunCoup" id="A0A4S2N4S5">
    <property type="interactions" value="494"/>
</dbReference>
<dbReference type="InterPro" id="IPR001650">
    <property type="entry name" value="Helicase_C-like"/>
</dbReference>
<keyword evidence="5" id="KW-0347">Helicase</keyword>
<dbReference type="InterPro" id="IPR049730">
    <property type="entry name" value="SNF2/RAD54-like_C"/>
</dbReference>
<evidence type="ECO:0000256" key="8">
    <source>
        <dbReference type="ARBA" id="ARBA00023242"/>
    </source>
</evidence>
<dbReference type="GO" id="GO:0006346">
    <property type="term" value="P:DNA methylation-dependent constitutive heterochromatin formation"/>
    <property type="evidence" value="ECO:0007669"/>
    <property type="project" value="TreeGrafter"/>
</dbReference>
<evidence type="ECO:0000256" key="7">
    <source>
        <dbReference type="ARBA" id="ARBA00023054"/>
    </source>
</evidence>
<feature type="compositionally biased region" description="Basic and acidic residues" evidence="9">
    <location>
        <begin position="1"/>
        <end position="14"/>
    </location>
</feature>
<dbReference type="GO" id="GO:0003682">
    <property type="term" value="F:chromatin binding"/>
    <property type="evidence" value="ECO:0007669"/>
    <property type="project" value="TreeGrafter"/>
</dbReference>
<keyword evidence="13" id="KW-1185">Reference proteome</keyword>
<dbReference type="PANTHER" id="PTHR47161:SF1">
    <property type="entry name" value="LYMPHOID-SPECIFIC HELICASE"/>
    <property type="match status" value="1"/>
</dbReference>
<dbReference type="PANTHER" id="PTHR47161">
    <property type="entry name" value="LYMPHOID-SPECIFIC HELICASE"/>
    <property type="match status" value="1"/>
</dbReference>
<dbReference type="GO" id="GO:0031508">
    <property type="term" value="P:pericentric heterochromatin formation"/>
    <property type="evidence" value="ECO:0007669"/>
    <property type="project" value="TreeGrafter"/>
</dbReference>
<dbReference type="Gene3D" id="3.40.50.300">
    <property type="entry name" value="P-loop containing nucleotide triphosphate hydrolases"/>
    <property type="match status" value="1"/>
</dbReference>
<dbReference type="SUPFAM" id="SSF52540">
    <property type="entry name" value="P-loop containing nucleoside triphosphate hydrolases"/>
    <property type="match status" value="2"/>
</dbReference>
<comment type="subcellular location">
    <subcellularLocation>
        <location evidence="1">Nucleus</location>
    </subcellularLocation>
</comment>
<dbReference type="PROSITE" id="PS51192">
    <property type="entry name" value="HELICASE_ATP_BIND_1"/>
    <property type="match status" value="1"/>
</dbReference>
<proteinExistence type="inferred from homology"/>
<dbReference type="InterPro" id="IPR000330">
    <property type="entry name" value="SNF2_N"/>
</dbReference>
<reference evidence="12 13" key="1">
    <citation type="submission" date="2019-04" db="EMBL/GenBank/DDBJ databases">
        <title>Comparative genomics and transcriptomics to analyze fruiting body development in filamentous ascomycetes.</title>
        <authorList>
            <consortium name="DOE Joint Genome Institute"/>
            <person name="Lutkenhaus R."/>
            <person name="Traeger S."/>
            <person name="Breuer J."/>
            <person name="Kuo A."/>
            <person name="Lipzen A."/>
            <person name="Pangilinan J."/>
            <person name="Dilworth D."/>
            <person name="Sandor L."/>
            <person name="Poggeler S."/>
            <person name="Barry K."/>
            <person name="Grigoriev I.V."/>
            <person name="Nowrousian M."/>
        </authorList>
    </citation>
    <scope>NUCLEOTIDE SEQUENCE [LARGE SCALE GENOMIC DNA]</scope>
    <source>
        <strain evidence="12 13">CBS 389.68</strain>
    </source>
</reference>
<dbReference type="InParanoid" id="A0A4S2N4S5"/>
<evidence type="ECO:0000256" key="6">
    <source>
        <dbReference type="ARBA" id="ARBA00022840"/>
    </source>
</evidence>
<dbReference type="GO" id="GO:0005721">
    <property type="term" value="C:pericentric heterochromatin"/>
    <property type="evidence" value="ECO:0007669"/>
    <property type="project" value="TreeGrafter"/>
</dbReference>
<name>A0A4S2N4S5_9PEZI</name>
<comment type="similarity">
    <text evidence="2">Belongs to the SNF2/RAD54 helicase family.</text>
</comment>
<dbReference type="GO" id="GO:0016787">
    <property type="term" value="F:hydrolase activity"/>
    <property type="evidence" value="ECO:0007669"/>
    <property type="project" value="UniProtKB-KW"/>
</dbReference>
<dbReference type="Pfam" id="PF00271">
    <property type="entry name" value="Helicase_C"/>
    <property type="match status" value="1"/>
</dbReference>
<dbReference type="PROSITE" id="PS51194">
    <property type="entry name" value="HELICASE_CTER"/>
    <property type="match status" value="1"/>
</dbReference>
<dbReference type="EMBL" id="ML220113">
    <property type="protein sequence ID" value="TGZ84220.1"/>
    <property type="molecule type" value="Genomic_DNA"/>
</dbReference>
<feature type="compositionally biased region" description="Basic residues" evidence="9">
    <location>
        <begin position="535"/>
        <end position="547"/>
    </location>
</feature>
<feature type="compositionally biased region" description="Low complexity" evidence="9">
    <location>
        <begin position="515"/>
        <end position="534"/>
    </location>
</feature>
<feature type="region of interest" description="Disordered" evidence="9">
    <location>
        <begin position="52"/>
        <end position="177"/>
    </location>
</feature>
<feature type="region of interest" description="Disordered" evidence="9">
    <location>
        <begin position="1"/>
        <end position="30"/>
    </location>
</feature>
<organism evidence="12 13">
    <name type="scientific">Ascodesmis nigricans</name>
    <dbReference type="NCBI Taxonomy" id="341454"/>
    <lineage>
        <taxon>Eukaryota</taxon>
        <taxon>Fungi</taxon>
        <taxon>Dikarya</taxon>
        <taxon>Ascomycota</taxon>
        <taxon>Pezizomycotina</taxon>
        <taxon>Pezizomycetes</taxon>
        <taxon>Pezizales</taxon>
        <taxon>Ascodesmidaceae</taxon>
        <taxon>Ascodesmis</taxon>
    </lineage>
</organism>
<evidence type="ECO:0000256" key="5">
    <source>
        <dbReference type="ARBA" id="ARBA00022806"/>
    </source>
</evidence>
<dbReference type="FunFam" id="3.40.50.10810:FF:000015">
    <property type="entry name" value="lymphoid-specific helicase isoform X1"/>
    <property type="match status" value="1"/>
</dbReference>
<evidence type="ECO:0000256" key="2">
    <source>
        <dbReference type="ARBA" id="ARBA00007025"/>
    </source>
</evidence>
<feature type="region of interest" description="Disordered" evidence="9">
    <location>
        <begin position="616"/>
        <end position="643"/>
    </location>
</feature>
<keyword evidence="3" id="KW-0547">Nucleotide-binding</keyword>